<evidence type="ECO:0000256" key="9">
    <source>
        <dbReference type="ARBA" id="ARBA00022842"/>
    </source>
</evidence>
<evidence type="ECO:0000256" key="2">
    <source>
        <dbReference type="ARBA" id="ARBA00007265"/>
    </source>
</evidence>
<evidence type="ECO:0000313" key="13">
    <source>
        <dbReference type="EMBL" id="QGU95168.1"/>
    </source>
</evidence>
<accession>A0A6I6F457</accession>
<dbReference type="GO" id="GO:0008033">
    <property type="term" value="P:tRNA processing"/>
    <property type="evidence" value="ECO:0007669"/>
    <property type="project" value="UniProtKB-KW"/>
</dbReference>
<feature type="domain" description="Poly A polymerase head" evidence="12">
    <location>
        <begin position="29"/>
        <end position="150"/>
    </location>
</feature>
<dbReference type="Proteomes" id="UP000422764">
    <property type="component" value="Chromosome"/>
</dbReference>
<evidence type="ECO:0000256" key="3">
    <source>
        <dbReference type="ARBA" id="ARBA00022555"/>
    </source>
</evidence>
<keyword evidence="3" id="KW-0820">tRNA-binding</keyword>
<evidence type="ECO:0000256" key="11">
    <source>
        <dbReference type="RuleBase" id="RU003953"/>
    </source>
</evidence>
<comment type="cofactor">
    <cofactor evidence="1">
        <name>Mg(2+)</name>
        <dbReference type="ChEBI" id="CHEBI:18420"/>
    </cofactor>
</comment>
<dbReference type="AlphaFoldDB" id="A0A6I6F457"/>
<evidence type="ECO:0000256" key="10">
    <source>
        <dbReference type="ARBA" id="ARBA00022884"/>
    </source>
</evidence>
<dbReference type="SUPFAM" id="SSF81891">
    <property type="entry name" value="Poly A polymerase C-terminal region-like"/>
    <property type="match status" value="1"/>
</dbReference>
<dbReference type="Pfam" id="PF01743">
    <property type="entry name" value="PolyA_pol"/>
    <property type="match status" value="1"/>
</dbReference>
<dbReference type="Gene3D" id="1.10.3090.10">
    <property type="entry name" value="cca-adding enzyme, domain 2"/>
    <property type="match status" value="1"/>
</dbReference>
<dbReference type="GO" id="GO:0000166">
    <property type="term" value="F:nucleotide binding"/>
    <property type="evidence" value="ECO:0007669"/>
    <property type="project" value="UniProtKB-KW"/>
</dbReference>
<keyword evidence="14" id="KW-1185">Reference proteome</keyword>
<organism evidence="13 14">
    <name type="scientific">Clostridium bovifaecis</name>
    <dbReference type="NCBI Taxonomy" id="2184719"/>
    <lineage>
        <taxon>Bacteria</taxon>
        <taxon>Bacillati</taxon>
        <taxon>Bacillota</taxon>
        <taxon>Clostridia</taxon>
        <taxon>Eubacteriales</taxon>
        <taxon>Clostridiaceae</taxon>
        <taxon>Clostridium</taxon>
    </lineage>
</organism>
<keyword evidence="6" id="KW-0548">Nucleotidyltransferase</keyword>
<dbReference type="InterPro" id="IPR052390">
    <property type="entry name" value="tRNA_nt/polyA_polymerase"/>
</dbReference>
<dbReference type="GO" id="GO:0016779">
    <property type="term" value="F:nucleotidyltransferase activity"/>
    <property type="evidence" value="ECO:0007669"/>
    <property type="project" value="UniProtKB-KW"/>
</dbReference>
<dbReference type="Gene3D" id="3.30.460.10">
    <property type="entry name" value="Beta Polymerase, domain 2"/>
    <property type="match status" value="1"/>
</dbReference>
<dbReference type="GO" id="GO:0000049">
    <property type="term" value="F:tRNA binding"/>
    <property type="evidence" value="ECO:0007669"/>
    <property type="project" value="UniProtKB-KW"/>
</dbReference>
<proteinExistence type="inferred from homology"/>
<keyword evidence="4 11" id="KW-0808">Transferase</keyword>
<dbReference type="PANTHER" id="PTHR47788:SF1">
    <property type="entry name" value="A-ADDING TRNA NUCLEOTIDYLTRANSFERASE"/>
    <property type="match status" value="1"/>
</dbReference>
<gene>
    <name evidence="13" type="ORF">GOM49_08730</name>
</gene>
<name>A0A6I6F457_9CLOT</name>
<evidence type="ECO:0000256" key="1">
    <source>
        <dbReference type="ARBA" id="ARBA00001946"/>
    </source>
</evidence>
<evidence type="ECO:0000313" key="14">
    <source>
        <dbReference type="Proteomes" id="UP000422764"/>
    </source>
</evidence>
<keyword evidence="10 11" id="KW-0694">RNA-binding</keyword>
<protein>
    <submittedName>
        <fullName evidence="13">CCA tRNA nucleotidyltransferase</fullName>
    </submittedName>
</protein>
<evidence type="ECO:0000259" key="12">
    <source>
        <dbReference type="Pfam" id="PF01743"/>
    </source>
</evidence>
<dbReference type="InterPro" id="IPR002646">
    <property type="entry name" value="PolA_pol_head_dom"/>
</dbReference>
<evidence type="ECO:0000256" key="5">
    <source>
        <dbReference type="ARBA" id="ARBA00022694"/>
    </source>
</evidence>
<sequence>MNILSQFNSEELYVINLIKKECIDCNIKVYLVGGIMRDFLLNKKPRDIDISVECNPINIIERMSYIKEYKYHEKFHTSTILFKNGIIVDLIRCRKEKYDFPGALPNIIPSDIYDDLYRRDFTINAIAYDIIDNKIIDPYNGNEDLKNKIVKKVHMESYSEDPTRIYRAIRYASRYNFRINDIQEISKCIKGQVFKTISIDRIIREIVMICSEDNWINCLALCNELQMLDIDINWLNKSKLCSYSSINDKIIGLFISIRNKKHRELFINNSILKRELKSAFKNYEDLNYRLNRLIFNELTNFDIYNILSKLNEFEIKLISFNRIYKYIIINYFKNLSNISLEINGKYLAELGLNNGKQYKKILRYLLTLKLNTGIFDEKNYLHKN</sequence>
<keyword evidence="7" id="KW-0479">Metal-binding</keyword>
<evidence type="ECO:0000256" key="7">
    <source>
        <dbReference type="ARBA" id="ARBA00022723"/>
    </source>
</evidence>
<keyword evidence="8" id="KW-0547">Nucleotide-binding</keyword>
<evidence type="ECO:0000256" key="6">
    <source>
        <dbReference type="ARBA" id="ARBA00022695"/>
    </source>
</evidence>
<dbReference type="InterPro" id="IPR043519">
    <property type="entry name" value="NT_sf"/>
</dbReference>
<evidence type="ECO:0000256" key="4">
    <source>
        <dbReference type="ARBA" id="ARBA00022679"/>
    </source>
</evidence>
<dbReference type="PANTHER" id="PTHR47788">
    <property type="entry name" value="POLYA POLYMERASE"/>
    <property type="match status" value="1"/>
</dbReference>
<evidence type="ECO:0000256" key="8">
    <source>
        <dbReference type="ARBA" id="ARBA00022741"/>
    </source>
</evidence>
<reference evidence="13 14" key="1">
    <citation type="submission" date="2019-12" db="EMBL/GenBank/DDBJ databases">
        <title>Genome sequenceing of Clostridium bovifaecis.</title>
        <authorList>
            <person name="Yao Y."/>
        </authorList>
    </citation>
    <scope>NUCLEOTIDE SEQUENCE [LARGE SCALE GENOMIC DNA]</scope>
    <source>
        <strain evidence="13 14">BXX</strain>
    </source>
</reference>
<keyword evidence="5" id="KW-0819">tRNA processing</keyword>
<dbReference type="CDD" id="cd05398">
    <property type="entry name" value="NT_ClassII-CCAase"/>
    <property type="match status" value="1"/>
</dbReference>
<dbReference type="SUPFAM" id="SSF81301">
    <property type="entry name" value="Nucleotidyltransferase"/>
    <property type="match status" value="1"/>
</dbReference>
<keyword evidence="9" id="KW-0460">Magnesium</keyword>
<dbReference type="EMBL" id="CP046522">
    <property type="protein sequence ID" value="QGU95168.1"/>
    <property type="molecule type" value="Genomic_DNA"/>
</dbReference>
<comment type="similarity">
    <text evidence="2 11">Belongs to the tRNA nucleotidyltransferase/poly(A) polymerase family.</text>
</comment>
<dbReference type="GO" id="GO:0046872">
    <property type="term" value="F:metal ion binding"/>
    <property type="evidence" value="ECO:0007669"/>
    <property type="project" value="UniProtKB-KW"/>
</dbReference>